<gene>
    <name evidence="1" type="ORF">AKJ09_04490</name>
</gene>
<dbReference type="STRING" id="1391654.AKJ09_04490"/>
<dbReference type="InterPro" id="IPR036291">
    <property type="entry name" value="NAD(P)-bd_dom_sf"/>
</dbReference>
<dbReference type="GO" id="GO:0051301">
    <property type="term" value="P:cell division"/>
    <property type="evidence" value="ECO:0007669"/>
    <property type="project" value="UniProtKB-KW"/>
</dbReference>
<keyword evidence="2" id="KW-1185">Reference proteome</keyword>
<sequence>MRIVVAAMGRLVPELVLLACELSRRFESVSVLLGSNDTASERLAACARLHNARFGLWSTDEPNAELQRRLEGADAVIHLPPRTEEAPPDSRSLRQDSIGYVAEAVKRLGHRCPRKIVEVVPAQELEAGDEDDVAATVTSGVRVCTAQIGVVLRAPGGALRRTLCALRAQAALNRASCLGLVRWIHELDGVRAIAHVLENDSLTGRFNLMAPAPVPAATFASTIWSAYGLPSSLRGPATASVGRLLDAPPLAGPVATPRRLVESGFAYLFPDLPSALADLTEQNS</sequence>
<dbReference type="EMBL" id="CP012333">
    <property type="protein sequence ID" value="AKU97826.1"/>
    <property type="molecule type" value="Genomic_DNA"/>
</dbReference>
<accession>A0A0K1PWS4</accession>
<dbReference type="AlphaFoldDB" id="A0A0K1PWS4"/>
<dbReference type="OrthoDB" id="5292533at2"/>
<organism evidence="1 2">
    <name type="scientific">Labilithrix luteola</name>
    <dbReference type="NCBI Taxonomy" id="1391654"/>
    <lineage>
        <taxon>Bacteria</taxon>
        <taxon>Pseudomonadati</taxon>
        <taxon>Myxococcota</taxon>
        <taxon>Polyangia</taxon>
        <taxon>Polyangiales</taxon>
        <taxon>Labilitrichaceae</taxon>
        <taxon>Labilithrix</taxon>
    </lineage>
</organism>
<keyword evidence="1" id="KW-0131">Cell cycle</keyword>
<dbReference type="Gene3D" id="3.40.50.720">
    <property type="entry name" value="NAD(P)-binding Rossmann-like Domain"/>
    <property type="match status" value="1"/>
</dbReference>
<evidence type="ECO:0000313" key="1">
    <source>
        <dbReference type="EMBL" id="AKU97826.1"/>
    </source>
</evidence>
<name>A0A0K1PWS4_9BACT</name>
<keyword evidence="1" id="KW-0132">Cell division</keyword>
<reference evidence="1 2" key="1">
    <citation type="submission" date="2015-08" db="EMBL/GenBank/DDBJ databases">
        <authorList>
            <person name="Babu N.S."/>
            <person name="Beckwith C.J."/>
            <person name="Beseler K.G."/>
            <person name="Brison A."/>
            <person name="Carone J.V."/>
            <person name="Caskin T.P."/>
            <person name="Diamond M."/>
            <person name="Durham M.E."/>
            <person name="Foxe J.M."/>
            <person name="Go M."/>
            <person name="Henderson B.A."/>
            <person name="Jones I.B."/>
            <person name="McGettigan J.A."/>
            <person name="Micheletti S.J."/>
            <person name="Nasrallah M.E."/>
            <person name="Ortiz D."/>
            <person name="Piller C.R."/>
            <person name="Privatt S.R."/>
            <person name="Schneider S.L."/>
            <person name="Sharp S."/>
            <person name="Smith T.C."/>
            <person name="Stanton J.D."/>
            <person name="Ullery H.E."/>
            <person name="Wilson R.J."/>
            <person name="Serrano M.G."/>
            <person name="Buck G."/>
            <person name="Lee V."/>
            <person name="Wang Y."/>
            <person name="Carvalho R."/>
            <person name="Voegtly L."/>
            <person name="Shi R."/>
            <person name="Duckworth R."/>
            <person name="Johnson A."/>
            <person name="Loviza R."/>
            <person name="Walstead R."/>
            <person name="Shah Z."/>
            <person name="Kiflezghi M."/>
            <person name="Wade K."/>
            <person name="Ball S.L."/>
            <person name="Bradley K.W."/>
            <person name="Asai D.J."/>
            <person name="Bowman C.A."/>
            <person name="Russell D.A."/>
            <person name="Pope W.H."/>
            <person name="Jacobs-Sera D."/>
            <person name="Hendrix R.W."/>
            <person name="Hatfull G.F."/>
        </authorList>
    </citation>
    <scope>NUCLEOTIDE SEQUENCE [LARGE SCALE GENOMIC DNA]</scope>
    <source>
        <strain evidence="1 2">DSM 27648</strain>
    </source>
</reference>
<dbReference type="KEGG" id="llu:AKJ09_04490"/>
<evidence type="ECO:0000313" key="2">
    <source>
        <dbReference type="Proteomes" id="UP000064967"/>
    </source>
</evidence>
<protein>
    <submittedName>
        <fullName evidence="1">Cell division inhibitor</fullName>
    </submittedName>
</protein>
<dbReference type="PANTHER" id="PTHR11092">
    <property type="entry name" value="SUGAR NUCLEOTIDE EPIMERASE RELATED"/>
    <property type="match status" value="1"/>
</dbReference>
<dbReference type="PANTHER" id="PTHR11092:SF0">
    <property type="entry name" value="EPIMERASE FAMILY PROTEIN SDR39U1"/>
    <property type="match status" value="1"/>
</dbReference>
<proteinExistence type="predicted"/>
<dbReference type="Proteomes" id="UP000064967">
    <property type="component" value="Chromosome"/>
</dbReference>
<dbReference type="SUPFAM" id="SSF51735">
    <property type="entry name" value="NAD(P)-binding Rossmann-fold domains"/>
    <property type="match status" value="1"/>
</dbReference>
<dbReference type="RefSeq" id="WP_146648906.1">
    <property type="nucleotide sequence ID" value="NZ_CP012333.1"/>
</dbReference>